<sequence>MRLLIIALLLIMAASAFAEDSCRNQVKGLVREVPLEVKPTYFIRVDTTQKKIYMSGDCTLSLETGKCLTKGRTWEPYPIVGANLVTIPHCGNDRSMCFYKSSDYVNQNDSKPSYIDSEMSGYYQSLGFIEKLKDAKKSKVRVITYYGFMRDYEISGEAVKPASPVKKFCENIDLKLPMLSKDGTKIAGWNVKSESSVIYNLANDGTCTKNYELNMMAGKMDFSYDGKYTAFHANSTQKGTGANVLSIQQSIFILDLKTKSLNKISFGSDMVYYPHFGSDGHIYALKFNKDADSYSLLEIDPEKALHQSGTEAGTCIDCSAADQVRLLNLKCIQ</sequence>
<dbReference type="EMBL" id="CP002930">
    <property type="protein sequence ID" value="AFY00789.1"/>
    <property type="molecule type" value="Genomic_DNA"/>
</dbReference>
<feature type="chain" id="PRO_5003914099" evidence="1">
    <location>
        <begin position="19"/>
        <end position="333"/>
    </location>
</feature>
<accession>K7Z8L4</accession>
<proteinExistence type="predicted"/>
<evidence type="ECO:0000313" key="3">
    <source>
        <dbReference type="Proteomes" id="UP000010074"/>
    </source>
</evidence>
<feature type="signal peptide" evidence="1">
    <location>
        <begin position="1"/>
        <end position="18"/>
    </location>
</feature>
<keyword evidence="1" id="KW-0732">Signal</keyword>
<name>K7Z8L4_BDEBC</name>
<protein>
    <submittedName>
        <fullName evidence="2">Putative exported protein</fullName>
    </submittedName>
</protein>
<dbReference type="AlphaFoldDB" id="K7Z8L4"/>
<dbReference type="KEGG" id="bbat:Bdt_1089"/>
<dbReference type="HOGENOM" id="CLU_833308_0_0_7"/>
<evidence type="ECO:0000256" key="1">
    <source>
        <dbReference type="SAM" id="SignalP"/>
    </source>
</evidence>
<gene>
    <name evidence="2" type="ORF">Bdt_1089</name>
</gene>
<evidence type="ECO:0000313" key="2">
    <source>
        <dbReference type="EMBL" id="AFY00789.1"/>
    </source>
</evidence>
<dbReference type="RefSeq" id="WP_015090255.1">
    <property type="nucleotide sequence ID" value="NC_019567.1"/>
</dbReference>
<dbReference type="SUPFAM" id="SSF69304">
    <property type="entry name" value="Tricorn protease N-terminal domain"/>
    <property type="match status" value="1"/>
</dbReference>
<dbReference type="Gene3D" id="2.120.10.30">
    <property type="entry name" value="TolB, C-terminal domain"/>
    <property type="match status" value="1"/>
</dbReference>
<dbReference type="InterPro" id="IPR011042">
    <property type="entry name" value="6-blade_b-propeller_TolB-like"/>
</dbReference>
<reference evidence="2 3" key="1">
    <citation type="journal article" date="2012" name="BMC Genomics">
        <title>Genome analysis of a simultaneously predatory and prey-independent, novel Bdellovibrio bacteriovorus from the River Tiber, supports in silico predictions of both ancient and recent lateral gene transfer from diverse bacteria.</title>
        <authorList>
            <person name="Hobley L."/>
            <person name="Lerner T.R."/>
            <person name="Williams L.E."/>
            <person name="Lambert C."/>
            <person name="Till R."/>
            <person name="Milner D.S."/>
            <person name="Basford S.M."/>
            <person name="Capeness M.J."/>
            <person name="Fenton A.K."/>
            <person name="Atterbury R.J."/>
            <person name="Harris M.A."/>
            <person name="Sockett R.E."/>
        </authorList>
    </citation>
    <scope>NUCLEOTIDE SEQUENCE [LARGE SCALE GENOMIC DNA]</scope>
    <source>
        <strain evidence="2 3">Tiberius</strain>
    </source>
</reference>
<dbReference type="PATRIC" id="fig|1069642.3.peg.1074"/>
<dbReference type="STRING" id="1069642.Bdt_1089"/>
<dbReference type="Proteomes" id="UP000010074">
    <property type="component" value="Chromosome"/>
</dbReference>
<organism evidence="2 3">
    <name type="scientific">Bdellovibrio bacteriovorus str. Tiberius</name>
    <dbReference type="NCBI Taxonomy" id="1069642"/>
    <lineage>
        <taxon>Bacteria</taxon>
        <taxon>Pseudomonadati</taxon>
        <taxon>Bdellovibrionota</taxon>
        <taxon>Bdellovibrionia</taxon>
        <taxon>Bdellovibrionales</taxon>
        <taxon>Pseudobdellovibrionaceae</taxon>
        <taxon>Bdellovibrio</taxon>
    </lineage>
</organism>